<dbReference type="eggNOG" id="KOG2756">
    <property type="taxonomic scope" value="Eukaryota"/>
</dbReference>
<dbReference type="GeneID" id="8857964"/>
<evidence type="ECO:0000313" key="12">
    <source>
        <dbReference type="EMBL" id="EFC38069.1"/>
    </source>
</evidence>
<evidence type="ECO:0000256" key="1">
    <source>
        <dbReference type="ARBA" id="ARBA00001936"/>
    </source>
</evidence>
<dbReference type="STRING" id="5762.D2VYJ4"/>
<evidence type="ECO:0000256" key="8">
    <source>
        <dbReference type="ARBA" id="ARBA00022842"/>
    </source>
</evidence>
<keyword evidence="6" id="KW-0227">DNA damage</keyword>
<evidence type="ECO:0000256" key="7">
    <source>
        <dbReference type="ARBA" id="ARBA00022801"/>
    </source>
</evidence>
<dbReference type="Pfam" id="PF03372">
    <property type="entry name" value="Exo_endo_phos"/>
    <property type="match status" value="1"/>
</dbReference>
<dbReference type="GO" id="GO:0004518">
    <property type="term" value="F:nuclease activity"/>
    <property type="evidence" value="ECO:0007669"/>
    <property type="project" value="UniProtKB-KW"/>
</dbReference>
<evidence type="ECO:0000256" key="9">
    <source>
        <dbReference type="ARBA" id="ARBA00023204"/>
    </source>
</evidence>
<dbReference type="GO" id="GO:0070260">
    <property type="term" value="F:5'-tyrosyl-DNA phosphodiesterase activity"/>
    <property type="evidence" value="ECO:0007669"/>
    <property type="project" value="TreeGrafter"/>
</dbReference>
<dbReference type="InterPro" id="IPR051547">
    <property type="entry name" value="TDP2-like"/>
</dbReference>
<evidence type="ECO:0000256" key="6">
    <source>
        <dbReference type="ARBA" id="ARBA00022763"/>
    </source>
</evidence>
<dbReference type="Proteomes" id="UP000006671">
    <property type="component" value="Unassembled WGS sequence"/>
</dbReference>
<dbReference type="InterPro" id="IPR005135">
    <property type="entry name" value="Endo/exonuclease/phosphatase"/>
</dbReference>
<evidence type="ECO:0000256" key="10">
    <source>
        <dbReference type="ARBA" id="ARBA00023242"/>
    </source>
</evidence>
<keyword evidence="8" id="KW-0460">Magnesium</keyword>
<evidence type="ECO:0000256" key="3">
    <source>
        <dbReference type="ARBA" id="ARBA00004322"/>
    </source>
</evidence>
<protein>
    <submittedName>
        <fullName evidence="12">Predicted protein</fullName>
    </submittedName>
</protein>
<dbReference type="SUPFAM" id="SSF56219">
    <property type="entry name" value="DNase I-like"/>
    <property type="match status" value="1"/>
</dbReference>
<keyword evidence="9" id="KW-0234">DNA repair</keyword>
<evidence type="ECO:0000256" key="2">
    <source>
        <dbReference type="ARBA" id="ARBA00001946"/>
    </source>
</evidence>
<name>D2VYJ4_NAEGR</name>
<reference evidence="12 13" key="1">
    <citation type="journal article" date="2010" name="Cell">
        <title>The genome of Naegleria gruberi illuminates early eukaryotic versatility.</title>
        <authorList>
            <person name="Fritz-Laylin L.K."/>
            <person name="Prochnik S.E."/>
            <person name="Ginger M.L."/>
            <person name="Dacks J.B."/>
            <person name="Carpenter M.L."/>
            <person name="Field M.C."/>
            <person name="Kuo A."/>
            <person name="Paredez A."/>
            <person name="Chapman J."/>
            <person name="Pham J."/>
            <person name="Shu S."/>
            <person name="Neupane R."/>
            <person name="Cipriano M."/>
            <person name="Mancuso J."/>
            <person name="Tu H."/>
            <person name="Salamov A."/>
            <person name="Lindquist E."/>
            <person name="Shapiro H."/>
            <person name="Lucas S."/>
            <person name="Grigoriev I.V."/>
            <person name="Cande W.Z."/>
            <person name="Fulton C."/>
            <person name="Rokhsar D.S."/>
            <person name="Dawson S.C."/>
        </authorList>
    </citation>
    <scope>NUCLEOTIDE SEQUENCE [LARGE SCALE GENOMIC DNA]</scope>
    <source>
        <strain evidence="12 13">NEG-M</strain>
    </source>
</reference>
<gene>
    <name evidence="12" type="ORF">NAEGRDRAFT_82802</name>
</gene>
<dbReference type="Gene3D" id="3.60.10.10">
    <property type="entry name" value="Endonuclease/exonuclease/phosphatase"/>
    <property type="match status" value="1"/>
</dbReference>
<evidence type="ECO:0000256" key="4">
    <source>
        <dbReference type="ARBA" id="ARBA00022722"/>
    </source>
</evidence>
<dbReference type="GO" id="GO:0003697">
    <property type="term" value="F:single-stranded DNA binding"/>
    <property type="evidence" value="ECO:0007669"/>
    <property type="project" value="TreeGrafter"/>
</dbReference>
<keyword evidence="10" id="KW-0539">Nucleus</keyword>
<keyword evidence="7" id="KW-0378">Hydrolase</keyword>
<dbReference type="VEuPathDB" id="AmoebaDB:NAEGRDRAFT_82802"/>
<feature type="domain" description="Endonuclease/exonuclease/phosphatase" evidence="11">
    <location>
        <begin position="22"/>
        <end position="271"/>
    </location>
</feature>
<dbReference type="EMBL" id="GG738911">
    <property type="protein sequence ID" value="EFC38069.1"/>
    <property type="molecule type" value="Genomic_DNA"/>
</dbReference>
<comment type="cofactor">
    <cofactor evidence="2">
        <name>Mg(2+)</name>
        <dbReference type="ChEBI" id="CHEBI:18420"/>
    </cofactor>
</comment>
<organism evidence="13">
    <name type="scientific">Naegleria gruberi</name>
    <name type="common">Amoeba</name>
    <dbReference type="NCBI Taxonomy" id="5762"/>
    <lineage>
        <taxon>Eukaryota</taxon>
        <taxon>Discoba</taxon>
        <taxon>Heterolobosea</taxon>
        <taxon>Tetramitia</taxon>
        <taxon>Eutetramitia</taxon>
        <taxon>Vahlkampfiidae</taxon>
        <taxon>Naegleria</taxon>
    </lineage>
</organism>
<dbReference type="InterPro" id="IPR036691">
    <property type="entry name" value="Endo/exonu/phosph_ase_sf"/>
</dbReference>
<dbReference type="PANTHER" id="PTHR15822">
    <property type="entry name" value="TRAF AND TNF RECEPTOR-ASSOCIATED PROTEIN"/>
    <property type="match status" value="1"/>
</dbReference>
<evidence type="ECO:0000259" key="11">
    <source>
        <dbReference type="Pfam" id="PF03372"/>
    </source>
</evidence>
<dbReference type="GO" id="GO:0005737">
    <property type="term" value="C:cytoplasm"/>
    <property type="evidence" value="ECO:0007669"/>
    <property type="project" value="TreeGrafter"/>
</dbReference>
<accession>D2VYJ4</accession>
<dbReference type="InParanoid" id="D2VYJ4"/>
<sequence length="282" mass="33092">MESVDALEKINSKLIPKYLNIVTFNVWFAPLMMKERMEGIMQMLMAREELPDVMCFQEVTDEALEFIASHELIRKEYYLSDSPNDYYTTVDPYGVLMAVRKGLPVRRMFYNTLPSRMYRACLSVELNDGKESFCISTVHLESLASTDMRFKQLDVISEFQQAFDNAVLCGDFNFDSERNYDEDYLPYLENDYLNNENWKSYTDIWKELKYPSNELGKTFDTSVNTMLKGQKEELMRYDRVMLKSKSWKPTFVELLGTSPIQTNPDIFLSDHFGICTRIEKSD</sequence>
<comment type="cofactor">
    <cofactor evidence="1">
        <name>Mn(2+)</name>
        <dbReference type="ChEBI" id="CHEBI:29035"/>
    </cofactor>
</comment>
<evidence type="ECO:0000313" key="13">
    <source>
        <dbReference type="Proteomes" id="UP000006671"/>
    </source>
</evidence>
<dbReference type="OMA" id="IMMSNDK"/>
<proteinExistence type="predicted"/>
<dbReference type="AlphaFoldDB" id="D2VYJ4"/>
<dbReference type="RefSeq" id="XP_002670813.1">
    <property type="nucleotide sequence ID" value="XM_002670767.1"/>
</dbReference>
<dbReference type="KEGG" id="ngr:NAEGRDRAFT_82802"/>
<comment type="subcellular location">
    <subcellularLocation>
        <location evidence="3">Nucleus</location>
        <location evidence="3">PML body</location>
    </subcellularLocation>
</comment>
<evidence type="ECO:0000256" key="5">
    <source>
        <dbReference type="ARBA" id="ARBA00022723"/>
    </source>
</evidence>
<keyword evidence="4" id="KW-0540">Nuclease</keyword>
<keyword evidence="13" id="KW-1185">Reference proteome</keyword>
<dbReference type="CDD" id="cd09080">
    <property type="entry name" value="TDP2"/>
    <property type="match status" value="1"/>
</dbReference>
<dbReference type="GO" id="GO:0046872">
    <property type="term" value="F:metal ion binding"/>
    <property type="evidence" value="ECO:0007669"/>
    <property type="project" value="UniProtKB-KW"/>
</dbReference>
<dbReference type="OrthoDB" id="9975959at2759"/>
<dbReference type="GO" id="GO:0006302">
    <property type="term" value="P:double-strand break repair"/>
    <property type="evidence" value="ECO:0007669"/>
    <property type="project" value="TreeGrafter"/>
</dbReference>
<keyword evidence="5" id="KW-0479">Metal-binding</keyword>
<dbReference type="PANTHER" id="PTHR15822:SF4">
    <property type="entry name" value="TYROSYL-DNA PHOSPHODIESTERASE 2"/>
    <property type="match status" value="1"/>
</dbReference>